<accession>Q1IUU9</accession>
<dbReference type="EMBL" id="CP000360">
    <property type="protein sequence ID" value="ABF39351.1"/>
    <property type="molecule type" value="Genomic_DNA"/>
</dbReference>
<feature type="chain" id="PRO_5004191371" evidence="1">
    <location>
        <begin position="26"/>
        <end position="812"/>
    </location>
</feature>
<dbReference type="InterPro" id="IPR057708">
    <property type="entry name" value="DUF7948"/>
</dbReference>
<dbReference type="Proteomes" id="UP000002432">
    <property type="component" value="Chromosome"/>
</dbReference>
<evidence type="ECO:0000313" key="3">
    <source>
        <dbReference type="EMBL" id="ABF39351.1"/>
    </source>
</evidence>
<evidence type="ECO:0000256" key="1">
    <source>
        <dbReference type="SAM" id="SignalP"/>
    </source>
</evidence>
<dbReference type="HOGENOM" id="CLU_003594_0_0_0"/>
<dbReference type="EnsemblBacteria" id="ABF39351">
    <property type="protein sequence ID" value="ABF39351"/>
    <property type="gene ID" value="Acid345_0346"/>
</dbReference>
<keyword evidence="1" id="KW-0732">Signal</keyword>
<feature type="domain" description="DUF7948" evidence="2">
    <location>
        <begin position="44"/>
        <end position="240"/>
    </location>
</feature>
<dbReference type="Pfam" id="PF06739">
    <property type="entry name" value="SBBP"/>
    <property type="match status" value="2"/>
</dbReference>
<dbReference type="Gene3D" id="2.60.40.10">
    <property type="entry name" value="Immunoglobulins"/>
    <property type="match status" value="1"/>
</dbReference>
<dbReference type="InterPro" id="IPR052918">
    <property type="entry name" value="Motility_Chemotaxis_Reg"/>
</dbReference>
<sequence length="812" mass="84331">MNPRHTFLPGAAIVATLCASLATFAATPSSPERFNRYGDSPMFFEPNVGQSTDVVRFIAHGSRYGLFLTNEGATLDLSRDARHSVAFKMTFSGAAQPGSLSAEQPLPSQSNYFVGDSKNWHTGVANFARVRYSSVYPGIDAVFYGNQRQLEYDFDVAAGADPSQIGLHIAGADKLSLTADGALEIHADGRSIVFHAPIAYQQVNGTRHSVASHFVLRGKDEIGFAMDPYDKTRSLVIDPTLVYSSYLGGSGDDEGDAVTVDGYGYTYVTGGTVSLDFPHTAGAYLKGSAYRIFVTKIKPDGTGLVYSATIGGSKGLYGNAGLQTGRAIAVDDLGAAYVVGDVDSTNFPITSDAIEPANATTAGLVGVAFALSPNASRLLYSTYVGGNTYASRVNGVALDRSRNAYITGFTSSSGLPVTPGAFQTVAKSGEEAFAAKINPSGSAYVYATYLSGNDTDQGTAIAVDGNGSAYVTGWTGCATFPSTPNAFQPTCQGPYDVFVVKLNASGSALSYGTFLHAPIDFNLGPTGIALDVHRNAYVVGRANAGLPTTPGAFQASAPGNGDGFVVKLNATGSTELYATYLGGSTGDDFATGVKVDLSGRAYLSGHVIGTTDFPVTANAYQSTLHTFGGPVASTRNAFLTRLNANGTGLDYSTYFGTRYALALSLALDLKNNVVLTGLTSYNDIPITANAFDKVASNNGALEAWVAKFSFGTTGTCTPAQSGALICSPVEGDTVGTTVPVTAGATAEPGLYIKSIRFYVDNVAKATVSTSGNPTSFETSKSLTLTPGTHRISIVAFQSASVGLTASVTVNVQ</sequence>
<dbReference type="InterPro" id="IPR010620">
    <property type="entry name" value="SBBP_repeat"/>
</dbReference>
<dbReference type="Pfam" id="PF25778">
    <property type="entry name" value="DUF7948"/>
    <property type="match status" value="1"/>
</dbReference>
<dbReference type="PANTHER" id="PTHR35580">
    <property type="entry name" value="CELL SURFACE GLYCOPROTEIN (S-LAYER PROTEIN)-LIKE PROTEIN"/>
    <property type="match status" value="1"/>
</dbReference>
<dbReference type="KEGG" id="aba:Acid345_0346"/>
<dbReference type="InterPro" id="IPR013783">
    <property type="entry name" value="Ig-like_fold"/>
</dbReference>
<evidence type="ECO:0000259" key="2">
    <source>
        <dbReference type="Pfam" id="PF25778"/>
    </source>
</evidence>
<dbReference type="AlphaFoldDB" id="Q1IUU9"/>
<dbReference type="PANTHER" id="PTHR35580:SF1">
    <property type="entry name" value="PHYTASE-LIKE DOMAIN-CONTAINING PROTEIN"/>
    <property type="match status" value="1"/>
</dbReference>
<gene>
    <name evidence="3" type="ordered locus">Acid345_0346</name>
</gene>
<proteinExistence type="predicted"/>
<dbReference type="eggNOG" id="COG3291">
    <property type="taxonomic scope" value="Bacteria"/>
</dbReference>
<feature type="signal peptide" evidence="1">
    <location>
        <begin position="1"/>
        <end position="25"/>
    </location>
</feature>
<dbReference type="Pfam" id="PF17957">
    <property type="entry name" value="Big_7"/>
    <property type="match status" value="1"/>
</dbReference>
<dbReference type="RefSeq" id="WP_011521153.1">
    <property type="nucleotide sequence ID" value="NC_008009.1"/>
</dbReference>
<dbReference type="STRING" id="204669.Acid345_0346"/>
<name>Q1IUU9_KORVE</name>
<organism evidence="3 4">
    <name type="scientific">Koribacter versatilis (strain Ellin345)</name>
    <dbReference type="NCBI Taxonomy" id="204669"/>
    <lineage>
        <taxon>Bacteria</taxon>
        <taxon>Pseudomonadati</taxon>
        <taxon>Acidobacteriota</taxon>
        <taxon>Terriglobia</taxon>
        <taxon>Terriglobales</taxon>
        <taxon>Candidatus Korobacteraceae</taxon>
        <taxon>Candidatus Korobacter</taxon>
    </lineage>
</organism>
<keyword evidence="4" id="KW-1185">Reference proteome</keyword>
<protein>
    <submittedName>
        <fullName evidence="3">Cell surface glycoprotein</fullName>
    </submittedName>
</protein>
<reference evidence="3 4" key="1">
    <citation type="journal article" date="2009" name="Appl. Environ. Microbiol.">
        <title>Three genomes from the phylum Acidobacteria provide insight into the lifestyles of these microorganisms in soils.</title>
        <authorList>
            <person name="Ward N.L."/>
            <person name="Challacombe J.F."/>
            <person name="Janssen P.H."/>
            <person name="Henrissat B."/>
            <person name="Coutinho P.M."/>
            <person name="Wu M."/>
            <person name="Xie G."/>
            <person name="Haft D.H."/>
            <person name="Sait M."/>
            <person name="Badger J."/>
            <person name="Barabote R.D."/>
            <person name="Bradley B."/>
            <person name="Brettin T.S."/>
            <person name="Brinkac L.M."/>
            <person name="Bruce D."/>
            <person name="Creasy T."/>
            <person name="Daugherty S.C."/>
            <person name="Davidsen T.M."/>
            <person name="DeBoy R.T."/>
            <person name="Detter J.C."/>
            <person name="Dodson R.J."/>
            <person name="Durkin A.S."/>
            <person name="Ganapathy A."/>
            <person name="Gwinn-Giglio M."/>
            <person name="Han C.S."/>
            <person name="Khouri H."/>
            <person name="Kiss H."/>
            <person name="Kothari S.P."/>
            <person name="Madupu R."/>
            <person name="Nelson K.E."/>
            <person name="Nelson W.C."/>
            <person name="Paulsen I."/>
            <person name="Penn K."/>
            <person name="Ren Q."/>
            <person name="Rosovitz M.J."/>
            <person name="Selengut J.D."/>
            <person name="Shrivastava S."/>
            <person name="Sullivan S.A."/>
            <person name="Tapia R."/>
            <person name="Thompson L.S."/>
            <person name="Watkins K.L."/>
            <person name="Yang Q."/>
            <person name="Yu C."/>
            <person name="Zafar N."/>
            <person name="Zhou L."/>
            <person name="Kuske C.R."/>
        </authorList>
    </citation>
    <scope>NUCLEOTIDE SEQUENCE [LARGE SCALE GENOMIC DNA]</scope>
    <source>
        <strain evidence="3 4">Ellin345</strain>
    </source>
</reference>
<evidence type="ECO:0000313" key="4">
    <source>
        <dbReference type="Proteomes" id="UP000002432"/>
    </source>
</evidence>